<dbReference type="Proteomes" id="UP000032946">
    <property type="component" value="Chromosome"/>
</dbReference>
<proteinExistence type="inferred from homology"/>
<evidence type="ECO:0000256" key="7">
    <source>
        <dbReference type="ARBA" id="ARBA00022840"/>
    </source>
</evidence>
<dbReference type="RefSeq" id="WP_006669404.1">
    <property type="nucleotide sequence ID" value="NZ_FO818640.1"/>
</dbReference>
<reference evidence="11 12" key="1">
    <citation type="submission" date="2014-02" db="EMBL/GenBank/DDBJ databases">
        <authorList>
            <person name="Genoscope - CEA"/>
        </authorList>
    </citation>
    <scope>NUCLEOTIDE SEQUENCE [LARGE SCALE GENOMIC DNA]</scope>
    <source>
        <strain evidence="11 12">PCC 8005</strain>
    </source>
</reference>
<dbReference type="InterPro" id="IPR043519">
    <property type="entry name" value="NT_sf"/>
</dbReference>
<dbReference type="InterPro" id="IPR002934">
    <property type="entry name" value="Polymerase_NTP_transf_dom"/>
</dbReference>
<evidence type="ECO:0000256" key="2">
    <source>
        <dbReference type="ARBA" id="ARBA00022649"/>
    </source>
</evidence>
<keyword evidence="12" id="KW-1185">Reference proteome</keyword>
<keyword evidence="8" id="KW-0460">Magnesium</keyword>
<feature type="domain" description="Polymerase nucleotidyl transferase" evidence="10">
    <location>
        <begin position="20"/>
        <end position="104"/>
    </location>
</feature>
<keyword evidence="7" id="KW-0067">ATP-binding</keyword>
<dbReference type="EMBL" id="FO818640">
    <property type="protein sequence ID" value="CDM98451.1"/>
    <property type="molecule type" value="Genomic_DNA"/>
</dbReference>
<dbReference type="Gene3D" id="3.30.460.10">
    <property type="entry name" value="Beta Polymerase, domain 2"/>
    <property type="match status" value="1"/>
</dbReference>
<evidence type="ECO:0000256" key="6">
    <source>
        <dbReference type="ARBA" id="ARBA00022741"/>
    </source>
</evidence>
<dbReference type="GO" id="GO:0046872">
    <property type="term" value="F:metal ion binding"/>
    <property type="evidence" value="ECO:0007669"/>
    <property type="project" value="UniProtKB-KW"/>
</dbReference>
<evidence type="ECO:0000256" key="9">
    <source>
        <dbReference type="ARBA" id="ARBA00038276"/>
    </source>
</evidence>
<keyword evidence="5" id="KW-0479">Metal-binding</keyword>
<sequence length="112" mass="12923">MTTKISDRQIYARLGITPQQLAEFCQRWQIVELALFGSILRDDFNANSDVDILVTFQPNHSWGLEFIQMREQLSTLFNRPVDLITQQSILNSHNVLRRQSILNSAEVIYGQG</sequence>
<dbReference type="AlphaFoldDB" id="A0A9P1P213"/>
<dbReference type="InterPro" id="IPR052038">
    <property type="entry name" value="Type-VII_TA_antitoxin"/>
</dbReference>
<name>A0A9P1P213_9CYAN</name>
<evidence type="ECO:0000313" key="12">
    <source>
        <dbReference type="Proteomes" id="UP000032946"/>
    </source>
</evidence>
<evidence type="ECO:0000256" key="8">
    <source>
        <dbReference type="ARBA" id="ARBA00022842"/>
    </source>
</evidence>
<keyword evidence="4" id="KW-0548">Nucleotidyltransferase</keyword>
<dbReference type="GO" id="GO:0005524">
    <property type="term" value="F:ATP binding"/>
    <property type="evidence" value="ECO:0007669"/>
    <property type="project" value="UniProtKB-KW"/>
</dbReference>
<comment type="cofactor">
    <cofactor evidence="1">
        <name>Mg(2+)</name>
        <dbReference type="ChEBI" id="CHEBI:18420"/>
    </cofactor>
</comment>
<evidence type="ECO:0000256" key="3">
    <source>
        <dbReference type="ARBA" id="ARBA00022679"/>
    </source>
</evidence>
<evidence type="ECO:0000313" key="11">
    <source>
        <dbReference type="EMBL" id="CDM98451.1"/>
    </source>
</evidence>
<keyword evidence="6" id="KW-0547">Nucleotide-binding</keyword>
<dbReference type="PANTHER" id="PTHR33571:SF12">
    <property type="entry name" value="BSL3053 PROTEIN"/>
    <property type="match status" value="1"/>
</dbReference>
<evidence type="ECO:0000259" key="10">
    <source>
        <dbReference type="Pfam" id="PF01909"/>
    </source>
</evidence>
<protein>
    <submittedName>
        <fullName evidence="11">DNA polymerase beta domain protein region</fullName>
    </submittedName>
</protein>
<accession>A0A9P1P213</accession>
<dbReference type="CDD" id="cd05403">
    <property type="entry name" value="NT_KNTase_like"/>
    <property type="match status" value="1"/>
</dbReference>
<gene>
    <name evidence="11" type="ORF">ARTHRO_61052</name>
</gene>
<evidence type="ECO:0000256" key="4">
    <source>
        <dbReference type="ARBA" id="ARBA00022695"/>
    </source>
</evidence>
<dbReference type="Pfam" id="PF01909">
    <property type="entry name" value="NTP_transf_2"/>
    <property type="match status" value="1"/>
</dbReference>
<keyword evidence="3" id="KW-0808">Transferase</keyword>
<dbReference type="SUPFAM" id="SSF81301">
    <property type="entry name" value="Nucleotidyltransferase"/>
    <property type="match status" value="1"/>
</dbReference>
<dbReference type="GO" id="GO:0016779">
    <property type="term" value="F:nucleotidyltransferase activity"/>
    <property type="evidence" value="ECO:0007669"/>
    <property type="project" value="UniProtKB-KW"/>
</dbReference>
<evidence type="ECO:0000256" key="5">
    <source>
        <dbReference type="ARBA" id="ARBA00022723"/>
    </source>
</evidence>
<evidence type="ECO:0000256" key="1">
    <source>
        <dbReference type="ARBA" id="ARBA00001946"/>
    </source>
</evidence>
<dbReference type="PANTHER" id="PTHR33571">
    <property type="entry name" value="SSL8005 PROTEIN"/>
    <property type="match status" value="1"/>
</dbReference>
<keyword evidence="2" id="KW-1277">Toxin-antitoxin system</keyword>
<organism evidence="11 12">
    <name type="scientific">Limnospira indica PCC 8005</name>
    <dbReference type="NCBI Taxonomy" id="376219"/>
    <lineage>
        <taxon>Bacteria</taxon>
        <taxon>Bacillati</taxon>
        <taxon>Cyanobacteriota</taxon>
        <taxon>Cyanophyceae</taxon>
        <taxon>Oscillatoriophycideae</taxon>
        <taxon>Oscillatoriales</taxon>
        <taxon>Sirenicapillariaceae</taxon>
        <taxon>Limnospira</taxon>
    </lineage>
</organism>
<comment type="similarity">
    <text evidence="9">Belongs to the MntA antitoxin family.</text>
</comment>